<protein>
    <recommendedName>
        <fullName evidence="3">DUF2336 domain-containing protein</fullName>
    </recommendedName>
</protein>
<dbReference type="AlphaFoldDB" id="A0A2N3LUU2"/>
<dbReference type="EMBL" id="PJNW01000012">
    <property type="protein sequence ID" value="PKR88402.1"/>
    <property type="molecule type" value="Genomic_DNA"/>
</dbReference>
<dbReference type="InterPro" id="IPR019285">
    <property type="entry name" value="DUF2336"/>
</dbReference>
<proteinExistence type="predicted"/>
<comment type="caution">
    <text evidence="1">The sequence shown here is derived from an EMBL/GenBank/DDBJ whole genome shotgun (WGS) entry which is preliminary data.</text>
</comment>
<reference evidence="1 2" key="1">
    <citation type="submission" date="2017-12" db="EMBL/GenBank/DDBJ databases">
        <title>Anaerobic carbon monoxide metabolism by Pleomorphomonas carboxyditropha sp. nov., a new mesophilic hydrogenogenic carboxidotroph.</title>
        <authorList>
            <person name="Esquivel-Elizondo S."/>
            <person name="Krajmalnik-Brown R."/>
        </authorList>
    </citation>
    <scope>NUCLEOTIDE SEQUENCE [LARGE SCALE GENOMIC DNA]</scope>
    <source>
        <strain evidence="1 2">R5-392</strain>
    </source>
</reference>
<name>A0A2N3LUU2_9HYPH</name>
<dbReference type="OrthoDB" id="7888976at2"/>
<dbReference type="Pfam" id="PF10098">
    <property type="entry name" value="DUF2336"/>
    <property type="match status" value="1"/>
</dbReference>
<gene>
    <name evidence="1" type="ORF">CXZ10_15405</name>
</gene>
<accession>A0A2N3LUU2</accession>
<sequence length="370" mass="41115">MAGECSPKGRQTMMFDRLIALSQEKSSEKRRDLLVLISELFTDGAENYTDAETRLFGDILCRLVDQVSVDVRAQFSEQMAPLSCTPHAVALRLAWDEELSVSGVMLEQSDVLTDVDLRNIAGSLSQGHLLAITRRKELSEMVTQVLAERGNAEVLEGVTRNERARFSDLGLKRLATRSLDYPKILKALSKRADMPAERLARAIAAFDAEARTKLENLVAASPDFAALLVNEAAGIARQQKQELEKEITSLVRRIGQRLSTLDEAIDAFARDDRLDAVAELLVQVSGLEESHIANVLNHDNGYGIAVVCRSLSIGDKAYLKLSQLRAKHLRLEAAAIDAWLANYAEIDRQAADRALYFHRMRMAVLNAEKR</sequence>
<organism evidence="1 2">
    <name type="scientific">Pleomorphomonas diazotrophica</name>
    <dbReference type="NCBI Taxonomy" id="1166257"/>
    <lineage>
        <taxon>Bacteria</taxon>
        <taxon>Pseudomonadati</taxon>
        <taxon>Pseudomonadota</taxon>
        <taxon>Alphaproteobacteria</taxon>
        <taxon>Hyphomicrobiales</taxon>
        <taxon>Pleomorphomonadaceae</taxon>
        <taxon>Pleomorphomonas</taxon>
    </lineage>
</organism>
<keyword evidence="2" id="KW-1185">Reference proteome</keyword>
<evidence type="ECO:0008006" key="3">
    <source>
        <dbReference type="Google" id="ProtNLM"/>
    </source>
</evidence>
<evidence type="ECO:0000313" key="2">
    <source>
        <dbReference type="Proteomes" id="UP000233491"/>
    </source>
</evidence>
<dbReference type="Proteomes" id="UP000233491">
    <property type="component" value="Unassembled WGS sequence"/>
</dbReference>
<evidence type="ECO:0000313" key="1">
    <source>
        <dbReference type="EMBL" id="PKR88402.1"/>
    </source>
</evidence>